<reference evidence="2 3" key="1">
    <citation type="submission" date="2016-10" db="EMBL/GenBank/DDBJ databases">
        <authorList>
            <person name="de Groot N.N."/>
        </authorList>
    </citation>
    <scope>NUCLEOTIDE SEQUENCE [LARGE SCALE GENOMIC DNA]</scope>
    <source>
        <strain evidence="2 3">CGMCC 4.6945</strain>
    </source>
</reference>
<sequence>MPMKRYEGGPLHDEQADVPDGHVGEPAPTPVPVTGGRYLYGPGHELSDRGDVEQILLWEAAGTTLDLGLHSSTGEGPGAN</sequence>
<dbReference type="EMBL" id="FOKA01000019">
    <property type="protein sequence ID" value="SFB38005.1"/>
    <property type="molecule type" value="Genomic_DNA"/>
</dbReference>
<dbReference type="OrthoDB" id="9866165at2"/>
<name>A0A1I1AJ11_9CELL</name>
<proteinExistence type="predicted"/>
<protein>
    <submittedName>
        <fullName evidence="2">Uncharacterized protein</fullName>
    </submittedName>
</protein>
<gene>
    <name evidence="2" type="ORF">SAMN05421867_11912</name>
</gene>
<feature type="compositionally biased region" description="Basic and acidic residues" evidence="1">
    <location>
        <begin position="1"/>
        <end position="23"/>
    </location>
</feature>
<organism evidence="2 3">
    <name type="scientific">Cellulomonas marina</name>
    <dbReference type="NCBI Taxonomy" id="988821"/>
    <lineage>
        <taxon>Bacteria</taxon>
        <taxon>Bacillati</taxon>
        <taxon>Actinomycetota</taxon>
        <taxon>Actinomycetes</taxon>
        <taxon>Micrococcales</taxon>
        <taxon>Cellulomonadaceae</taxon>
        <taxon>Cellulomonas</taxon>
    </lineage>
</organism>
<evidence type="ECO:0000313" key="3">
    <source>
        <dbReference type="Proteomes" id="UP000199012"/>
    </source>
</evidence>
<accession>A0A1I1AJ11</accession>
<evidence type="ECO:0000256" key="1">
    <source>
        <dbReference type="SAM" id="MobiDB-lite"/>
    </source>
</evidence>
<dbReference type="RefSeq" id="WP_090034576.1">
    <property type="nucleotide sequence ID" value="NZ_BONM01000027.1"/>
</dbReference>
<feature type="region of interest" description="Disordered" evidence="1">
    <location>
        <begin position="1"/>
        <end position="36"/>
    </location>
</feature>
<keyword evidence="3" id="KW-1185">Reference proteome</keyword>
<dbReference type="AlphaFoldDB" id="A0A1I1AJ11"/>
<dbReference type="Proteomes" id="UP000199012">
    <property type="component" value="Unassembled WGS sequence"/>
</dbReference>
<evidence type="ECO:0000313" key="2">
    <source>
        <dbReference type="EMBL" id="SFB38005.1"/>
    </source>
</evidence>